<gene>
    <name evidence="7" type="primary">deoA</name>
    <name evidence="9" type="ordered locus">Csal_0830</name>
</gene>
<dbReference type="InterPro" id="IPR017459">
    <property type="entry name" value="Glycosyl_Trfase_fam3_N_dom"/>
</dbReference>
<dbReference type="NCBIfam" id="TIGR02644">
    <property type="entry name" value="Y_phosphoryl"/>
    <property type="match status" value="1"/>
</dbReference>
<name>Q1QZC1_CHRI1</name>
<reference evidence="9 10" key="1">
    <citation type="journal article" date="2011" name="Stand. Genomic Sci.">
        <title>Complete genome sequence of the halophilic and highly halotolerant Chromohalobacter salexigens type strain (1H11(T)).</title>
        <authorList>
            <person name="Copeland A."/>
            <person name="O'Connor K."/>
            <person name="Lucas S."/>
            <person name="Lapidus A."/>
            <person name="Berry K.W."/>
            <person name="Detter J.C."/>
            <person name="Del Rio T.G."/>
            <person name="Hammon N."/>
            <person name="Dalin E."/>
            <person name="Tice H."/>
            <person name="Pitluck S."/>
            <person name="Bruce D."/>
            <person name="Goodwin L."/>
            <person name="Han C."/>
            <person name="Tapia R."/>
            <person name="Saunders E."/>
            <person name="Schmutz J."/>
            <person name="Brettin T."/>
            <person name="Larimer F."/>
            <person name="Land M."/>
            <person name="Hauser L."/>
            <person name="Vargas C."/>
            <person name="Nieto J.J."/>
            <person name="Kyrpides N.C."/>
            <person name="Ivanova N."/>
            <person name="Goker M."/>
            <person name="Klenk H.P."/>
            <person name="Csonka L.N."/>
            <person name="Woyke T."/>
        </authorList>
    </citation>
    <scope>NUCLEOTIDE SEQUENCE [LARGE SCALE GENOMIC DNA]</scope>
    <source>
        <strain evidence="10">ATCC BAA-138 / DSM 3043 / CIP 106854 / NCIMB 13768 / 1H11</strain>
    </source>
</reference>
<evidence type="ECO:0000259" key="8">
    <source>
        <dbReference type="SMART" id="SM00941"/>
    </source>
</evidence>
<dbReference type="PANTHER" id="PTHR10515">
    <property type="entry name" value="THYMIDINE PHOSPHORYLASE"/>
    <property type="match status" value="1"/>
</dbReference>
<dbReference type="PROSITE" id="PS00647">
    <property type="entry name" value="THYMID_PHOSPHORYLASE"/>
    <property type="match status" value="1"/>
</dbReference>
<evidence type="ECO:0000313" key="9">
    <source>
        <dbReference type="EMBL" id="ABE58187.1"/>
    </source>
</evidence>
<dbReference type="GO" id="GO:0005829">
    <property type="term" value="C:cytosol"/>
    <property type="evidence" value="ECO:0007669"/>
    <property type="project" value="TreeGrafter"/>
</dbReference>
<dbReference type="GO" id="GO:0009032">
    <property type="term" value="F:thymidine phosphorylase activity"/>
    <property type="evidence" value="ECO:0007669"/>
    <property type="project" value="UniProtKB-UniRule"/>
</dbReference>
<dbReference type="Gene3D" id="3.40.1030.10">
    <property type="entry name" value="Nucleoside phosphorylase/phosphoribosyltransferase catalytic domain"/>
    <property type="match status" value="1"/>
</dbReference>
<dbReference type="InterPro" id="IPR036320">
    <property type="entry name" value="Glycosyl_Trfase_fam3_N_dom_sf"/>
</dbReference>
<organism evidence="9 10">
    <name type="scientific">Chromohalobacter israelensis (strain ATCC BAA-138 / DSM 3043 / CIP 106854 / NCIMB 13768 / 1H11)</name>
    <name type="common">Chromohalobacter salexigens</name>
    <dbReference type="NCBI Taxonomy" id="290398"/>
    <lineage>
        <taxon>Bacteria</taxon>
        <taxon>Pseudomonadati</taxon>
        <taxon>Pseudomonadota</taxon>
        <taxon>Gammaproteobacteria</taxon>
        <taxon>Oceanospirillales</taxon>
        <taxon>Halomonadaceae</taxon>
        <taxon>Chromohalobacter</taxon>
    </lineage>
</organism>
<proteinExistence type="inferred from homology"/>
<dbReference type="HAMAP" id="MF_01628">
    <property type="entry name" value="Thymid_phosp"/>
    <property type="match status" value="1"/>
</dbReference>
<keyword evidence="10" id="KW-1185">Reference proteome</keyword>
<evidence type="ECO:0000313" key="10">
    <source>
        <dbReference type="Proteomes" id="UP000000239"/>
    </source>
</evidence>
<evidence type="ECO:0000256" key="1">
    <source>
        <dbReference type="ARBA" id="ARBA00006915"/>
    </source>
</evidence>
<dbReference type="EMBL" id="CP000285">
    <property type="protein sequence ID" value="ABE58187.1"/>
    <property type="molecule type" value="Genomic_DNA"/>
</dbReference>
<dbReference type="FunFam" id="3.40.1030.10:FF:000003">
    <property type="entry name" value="Pyrimidine-nucleoside phosphorylase"/>
    <property type="match status" value="1"/>
</dbReference>
<dbReference type="AlphaFoldDB" id="Q1QZC1"/>
<dbReference type="InterPro" id="IPR000053">
    <property type="entry name" value="Thymidine/pyrmidine_PPase"/>
</dbReference>
<dbReference type="Gene3D" id="3.90.1170.30">
    <property type="entry name" value="Pyrimidine nucleoside phosphorylase-like, C-terminal domain"/>
    <property type="match status" value="1"/>
</dbReference>
<comment type="pathway">
    <text evidence="7">Pyrimidine metabolism; dTMP biosynthesis via salvage pathway; dTMP from thymine: step 1/2.</text>
</comment>
<feature type="domain" description="Pyrimidine nucleoside phosphorylase C-terminal" evidence="8">
    <location>
        <begin position="367"/>
        <end position="441"/>
    </location>
</feature>
<dbReference type="Pfam" id="PF00591">
    <property type="entry name" value="Glycos_transf_3"/>
    <property type="match status" value="1"/>
</dbReference>
<dbReference type="PIRSF" id="PIRSF000478">
    <property type="entry name" value="TP_PyNP"/>
    <property type="match status" value="1"/>
</dbReference>
<dbReference type="InterPro" id="IPR013465">
    <property type="entry name" value="Thymidine_Pase"/>
</dbReference>
<protein>
    <recommendedName>
        <fullName evidence="3 7">Thymidine phosphorylase</fullName>
        <ecNumber evidence="3 7">2.4.2.4</ecNumber>
    </recommendedName>
    <alternativeName>
        <fullName evidence="7">TdRPase</fullName>
    </alternativeName>
</protein>
<dbReference type="OrthoDB" id="9763887at2"/>
<dbReference type="GO" id="GO:0046104">
    <property type="term" value="P:thymidine metabolic process"/>
    <property type="evidence" value="ECO:0007669"/>
    <property type="project" value="UniProtKB-UniRule"/>
</dbReference>
<evidence type="ECO:0000256" key="3">
    <source>
        <dbReference type="ARBA" id="ARBA00011892"/>
    </source>
</evidence>
<dbReference type="GO" id="GO:0004645">
    <property type="term" value="F:1,4-alpha-oligoglucan phosphorylase activity"/>
    <property type="evidence" value="ECO:0007669"/>
    <property type="project" value="InterPro"/>
</dbReference>
<evidence type="ECO:0000256" key="5">
    <source>
        <dbReference type="ARBA" id="ARBA00022679"/>
    </source>
</evidence>
<accession>Q1QZC1</accession>
<dbReference type="EC" id="2.4.2.4" evidence="3 7"/>
<dbReference type="InterPro" id="IPR036566">
    <property type="entry name" value="PYNP-like_C_sf"/>
</dbReference>
<dbReference type="PANTHER" id="PTHR10515:SF0">
    <property type="entry name" value="THYMIDINE PHOSPHORYLASE"/>
    <property type="match status" value="1"/>
</dbReference>
<sequence length="462" mass="48409">MLIQDIIRRKRDAETLDADAIHAFMRGVADGSVGDAQIGAFAMAVVLNGMTREEAIALTEATRDSGQVLRWHDLHLDGPVLDKHSTGGVGDLVSLVLGPWIAACGGHVPMISGRGLGHTGGTLDKLEAIPGYDVTPDDDLFRRLVKDVGVAIIGQTGTLAPADKRLYGVRDVTATVESLPLIVASILGKKLACGLDTLVMDVKVGNGAFMPTPDASRELAEAIVAIGSGAGTPTSVLLTDMNQPLADCAGNALEVHEALRLLRGDGRNKEVRGDGRNKELRGDGHDSRLYQVTHALATEMLVQAGLAADAADAATRLETALASGEALERFSRMVHGLGGPSDLAERPEHYLASAPFTTDVVAPRAGTVNAIDTRALGLGVVELGGGRRNAGDAIDHRVGLSRIAGLGQRVERGQPLLRLHAASRAEADAVSRRLREAFTLGEPGHAVPPALIHATLRQETSS</sequence>
<dbReference type="Gene3D" id="1.20.970.10">
    <property type="entry name" value="Transferase, Pyrimidine Nucleoside Phosphorylase, Chain C"/>
    <property type="match status" value="1"/>
</dbReference>
<dbReference type="Proteomes" id="UP000000239">
    <property type="component" value="Chromosome"/>
</dbReference>
<dbReference type="NCBIfam" id="NF004490">
    <property type="entry name" value="PRK05820.1"/>
    <property type="match status" value="1"/>
</dbReference>
<comment type="function">
    <text evidence="7">The enzymes which catalyze the reversible phosphorolysis of pyrimidine nucleosides are involved in the degradation of these compounds and in their utilization as carbon and energy sources, or in the rescue of pyrimidine bases for nucleotide synthesis.</text>
</comment>
<dbReference type="Pfam" id="PF07831">
    <property type="entry name" value="PYNP_C"/>
    <property type="match status" value="1"/>
</dbReference>
<dbReference type="SUPFAM" id="SSF52418">
    <property type="entry name" value="Nucleoside phosphorylase/phosphoribosyltransferase catalytic domain"/>
    <property type="match status" value="1"/>
</dbReference>
<dbReference type="SMART" id="SM00941">
    <property type="entry name" value="PYNP_C"/>
    <property type="match status" value="1"/>
</dbReference>
<dbReference type="RefSeq" id="WP_011506133.1">
    <property type="nucleotide sequence ID" value="NC_007963.1"/>
</dbReference>
<comment type="similarity">
    <text evidence="1 7">Belongs to the thymidine/pyrimidine-nucleoside phosphorylase family.</text>
</comment>
<dbReference type="InterPro" id="IPR035902">
    <property type="entry name" value="Nuc_phospho_transferase"/>
</dbReference>
<evidence type="ECO:0000256" key="7">
    <source>
        <dbReference type="HAMAP-Rule" id="MF_01628"/>
    </source>
</evidence>
<dbReference type="SUPFAM" id="SSF54680">
    <property type="entry name" value="Pyrimidine nucleoside phosphorylase C-terminal domain"/>
    <property type="match status" value="1"/>
</dbReference>
<dbReference type="SUPFAM" id="SSF47648">
    <property type="entry name" value="Nucleoside phosphorylase/phosphoribosyltransferase N-terminal domain"/>
    <property type="match status" value="1"/>
</dbReference>
<dbReference type="eggNOG" id="COG0213">
    <property type="taxonomic scope" value="Bacteria"/>
</dbReference>
<dbReference type="HOGENOM" id="CLU_025040_0_1_6"/>
<dbReference type="InterPro" id="IPR017872">
    <property type="entry name" value="Pyrmidine_PPase_CS"/>
</dbReference>
<dbReference type="InterPro" id="IPR018090">
    <property type="entry name" value="Pyrmidine_PPas_bac/euk"/>
</dbReference>
<dbReference type="UniPathway" id="UPA00578">
    <property type="reaction ID" value="UER00638"/>
</dbReference>
<dbReference type="KEGG" id="csa:Csal_0830"/>
<keyword evidence="5 7" id="KW-0808">Transferase</keyword>
<evidence type="ECO:0000256" key="6">
    <source>
        <dbReference type="ARBA" id="ARBA00048550"/>
    </source>
</evidence>
<dbReference type="InterPro" id="IPR000312">
    <property type="entry name" value="Glycosyl_Trfase_fam3"/>
</dbReference>
<comment type="catalytic activity">
    <reaction evidence="6 7">
        <text>thymidine + phosphate = 2-deoxy-alpha-D-ribose 1-phosphate + thymine</text>
        <dbReference type="Rhea" id="RHEA:16037"/>
        <dbReference type="ChEBI" id="CHEBI:17748"/>
        <dbReference type="ChEBI" id="CHEBI:17821"/>
        <dbReference type="ChEBI" id="CHEBI:43474"/>
        <dbReference type="ChEBI" id="CHEBI:57259"/>
        <dbReference type="EC" id="2.4.2.4"/>
    </reaction>
</comment>
<keyword evidence="4 7" id="KW-0328">Glycosyltransferase</keyword>
<dbReference type="GO" id="GO:0006206">
    <property type="term" value="P:pyrimidine nucleobase metabolic process"/>
    <property type="evidence" value="ECO:0007669"/>
    <property type="project" value="InterPro"/>
</dbReference>
<comment type="subunit">
    <text evidence="2 7">Homodimer.</text>
</comment>
<dbReference type="GeneID" id="95333576"/>
<dbReference type="STRING" id="290398.Csal_0830"/>
<dbReference type="Pfam" id="PF02885">
    <property type="entry name" value="Glycos_trans_3N"/>
    <property type="match status" value="1"/>
</dbReference>
<evidence type="ECO:0000256" key="2">
    <source>
        <dbReference type="ARBA" id="ARBA00011738"/>
    </source>
</evidence>
<dbReference type="InterPro" id="IPR013102">
    <property type="entry name" value="PYNP_C"/>
</dbReference>
<evidence type="ECO:0000256" key="4">
    <source>
        <dbReference type="ARBA" id="ARBA00022676"/>
    </source>
</evidence>